<dbReference type="EMBL" id="CAMXCT010003165">
    <property type="protein sequence ID" value="CAI4002819.1"/>
    <property type="molecule type" value="Genomic_DNA"/>
</dbReference>
<feature type="compositionally biased region" description="Basic and acidic residues" evidence="1">
    <location>
        <begin position="460"/>
        <end position="495"/>
    </location>
</feature>
<accession>A0A9P1D3V1</accession>
<evidence type="ECO:0000313" key="3">
    <source>
        <dbReference type="EMBL" id="CAL4790131.1"/>
    </source>
</evidence>
<evidence type="ECO:0000256" key="1">
    <source>
        <dbReference type="SAM" id="MobiDB-lite"/>
    </source>
</evidence>
<dbReference type="Proteomes" id="UP001152797">
    <property type="component" value="Unassembled WGS sequence"/>
</dbReference>
<evidence type="ECO:0000313" key="4">
    <source>
        <dbReference type="Proteomes" id="UP001152797"/>
    </source>
</evidence>
<dbReference type="EMBL" id="CAMXCT030003165">
    <property type="protein sequence ID" value="CAL4790131.1"/>
    <property type="molecule type" value="Genomic_DNA"/>
</dbReference>
<dbReference type="AlphaFoldDB" id="A0A9P1D3V1"/>
<dbReference type="EMBL" id="CAMXCT020003165">
    <property type="protein sequence ID" value="CAL1156194.1"/>
    <property type="molecule type" value="Genomic_DNA"/>
</dbReference>
<feature type="compositionally biased region" description="Basic residues" evidence="1">
    <location>
        <begin position="787"/>
        <end position="796"/>
    </location>
</feature>
<feature type="compositionally biased region" description="Basic and acidic residues" evidence="1">
    <location>
        <begin position="236"/>
        <end position="284"/>
    </location>
</feature>
<proteinExistence type="predicted"/>
<reference evidence="3 4" key="2">
    <citation type="submission" date="2024-05" db="EMBL/GenBank/DDBJ databases">
        <authorList>
            <person name="Chen Y."/>
            <person name="Shah S."/>
            <person name="Dougan E. K."/>
            <person name="Thang M."/>
            <person name="Chan C."/>
        </authorList>
    </citation>
    <scope>NUCLEOTIDE SEQUENCE [LARGE SCALE GENOMIC DNA]</scope>
</reference>
<evidence type="ECO:0000313" key="2">
    <source>
        <dbReference type="EMBL" id="CAI4002819.1"/>
    </source>
</evidence>
<reference evidence="2" key="1">
    <citation type="submission" date="2022-10" db="EMBL/GenBank/DDBJ databases">
        <authorList>
            <person name="Chen Y."/>
            <person name="Dougan E. K."/>
            <person name="Chan C."/>
            <person name="Rhodes N."/>
            <person name="Thang M."/>
        </authorList>
    </citation>
    <scope>NUCLEOTIDE SEQUENCE</scope>
</reference>
<sequence>MGKPVAKRTVIAYARSKTPKLQTDSDNKLSFRETKRRSIISGLRMFKAPAVIASLVCSLFALPSLQWGPEHELDHLELFAGQCAVTRGEFEEGRTNSVAMDYDHDPKTMDLLSDHGFLSAFYHATCVRPGGKEEISELASYKPYFRRNADEVIALVTRYTDSSGKPRIKGSCHLKGSQAYPIPLGRAMSRLRTAHLKDHRRRALNLIKVWMGRFVLKQSCKGAICPFYAYRPKKNQKADSKTKAKSAKEVMKTAKKDKDKKSSKTEKTGKTQEKKIVEKKKKDVGQGISKKRKSDSKTQELKAAEATPPTRRVSFKSPPSVETRGEEPTMRTPPCRPPLIASDQESGFSSPAFSIETLSTWKGEAAKKGLSLESYMEELSAAALEATLEEHMGKLMVESQENKPEGSPDQPETASVTPARADKNDDDDDDSDEEGSDAEMESDIDMEKFDKSLDQLAGDEPAKDQNKLENKEKKGAEKEAEKEAEKNTSPEEPKSILKQPEVKQQALAVAVEEQRERVAAEFADANSLASHYMKDKTDLFRGWLQHGGDWSRREREGMKPREILQRYPKEKAESLMKNLLDRGLWYWDDDFPRERYFLVGKGDKVRNDNVTKESTAVSVNETQCAELAEALAEGPLAAGMHAATRTANEKGEKDLRSLWVSRMGKLKKRSQRRRRQKRLTKSFQRRLMSQLLASKMDDALKKAAEGRRYAISLSSLDYSGDLSSKLMAFSDKMEKCFKSLQDLRSRKVGDEKQYAKFLAVIDEKVMWYEKAEAYWAAAKALQNGLNKKPKKAKGRKHDKDKNPPEDQVSAVAE</sequence>
<feature type="region of interest" description="Disordered" evidence="1">
    <location>
        <begin position="235"/>
        <end position="351"/>
    </location>
</feature>
<name>A0A9P1D3V1_9DINO</name>
<protein>
    <submittedName>
        <fullName evidence="2">Uncharacterized protein</fullName>
    </submittedName>
</protein>
<feature type="compositionally biased region" description="Acidic residues" evidence="1">
    <location>
        <begin position="424"/>
        <end position="444"/>
    </location>
</feature>
<keyword evidence="4" id="KW-1185">Reference proteome</keyword>
<gene>
    <name evidence="2" type="ORF">C1SCF055_LOCUS28738</name>
</gene>
<comment type="caution">
    <text evidence="2">The sequence shown here is derived from an EMBL/GenBank/DDBJ whole genome shotgun (WGS) entry which is preliminary data.</text>
</comment>
<feature type="region of interest" description="Disordered" evidence="1">
    <location>
        <begin position="391"/>
        <end position="501"/>
    </location>
</feature>
<feature type="region of interest" description="Disordered" evidence="1">
    <location>
        <begin position="785"/>
        <end position="813"/>
    </location>
</feature>
<organism evidence="2">
    <name type="scientific">Cladocopium goreaui</name>
    <dbReference type="NCBI Taxonomy" id="2562237"/>
    <lineage>
        <taxon>Eukaryota</taxon>
        <taxon>Sar</taxon>
        <taxon>Alveolata</taxon>
        <taxon>Dinophyceae</taxon>
        <taxon>Suessiales</taxon>
        <taxon>Symbiodiniaceae</taxon>
        <taxon>Cladocopium</taxon>
    </lineage>
</organism>